<keyword evidence="2 3" id="KW-0233">DNA recombination</keyword>
<reference evidence="7" key="1">
    <citation type="submission" date="2011-06" db="EMBL/GenBank/DDBJ databases">
        <title>Complete genome sequence of Paenibacillus mucilaginosus KNP414.</title>
        <authorList>
            <person name="Wang J."/>
            <person name="Hu S."/>
            <person name="Hu X."/>
            <person name="Zhang B."/>
            <person name="Dong D."/>
            <person name="Zhang S."/>
            <person name="Zhao K."/>
            <person name="Wu D."/>
        </authorList>
    </citation>
    <scope>NUCLEOTIDE SEQUENCE [LARGE SCALE GENOMIC DNA]</scope>
    <source>
        <strain evidence="7">KNP414</strain>
    </source>
</reference>
<comment type="similarity">
    <text evidence="3">Belongs to the prokaryotic Ku family.</text>
</comment>
<dbReference type="GO" id="GO:0006303">
    <property type="term" value="P:double-strand break repair via nonhomologous end joining"/>
    <property type="evidence" value="ECO:0007669"/>
    <property type="project" value="UniProtKB-UniRule"/>
</dbReference>
<feature type="region of interest" description="Disordered" evidence="4">
    <location>
        <begin position="251"/>
        <end position="289"/>
    </location>
</feature>
<proteinExistence type="inferred from homology"/>
<dbReference type="SUPFAM" id="SSF100939">
    <property type="entry name" value="SPOC domain-like"/>
    <property type="match status" value="1"/>
</dbReference>
<keyword evidence="3" id="KW-0234">DNA repair</keyword>
<accession>F8FLI4</accession>
<dbReference type="SMART" id="SM00559">
    <property type="entry name" value="Ku78"/>
    <property type="match status" value="1"/>
</dbReference>
<feature type="domain" description="Ku" evidence="5">
    <location>
        <begin position="52"/>
        <end position="180"/>
    </location>
</feature>
<dbReference type="GO" id="GO:0006310">
    <property type="term" value="P:DNA recombination"/>
    <property type="evidence" value="ECO:0007669"/>
    <property type="project" value="UniProtKB-KW"/>
</dbReference>
<reference evidence="6 7" key="2">
    <citation type="journal article" date="2013" name="Genome Announc.">
        <title>Genome Sequence of Growth-Improving Paenibacillus mucilaginosus Strain KNP414.</title>
        <authorList>
            <person name="Lu J.J."/>
            <person name="Wang J.F."/>
            <person name="Hu X.F."/>
        </authorList>
    </citation>
    <scope>NUCLEOTIDE SEQUENCE [LARGE SCALE GENOMIC DNA]</scope>
    <source>
        <strain evidence="6 7">KNP414</strain>
    </source>
</reference>
<evidence type="ECO:0000259" key="5">
    <source>
        <dbReference type="SMART" id="SM00559"/>
    </source>
</evidence>
<dbReference type="HOGENOM" id="CLU_048975_0_1_9"/>
<protein>
    <recommendedName>
        <fullName evidence="3">Non-homologous end joining protein Ku</fullName>
    </recommendedName>
</protein>
<dbReference type="InterPro" id="IPR016194">
    <property type="entry name" value="SPOC-like_C_dom_sf"/>
</dbReference>
<evidence type="ECO:0000256" key="2">
    <source>
        <dbReference type="ARBA" id="ARBA00023172"/>
    </source>
</evidence>
<keyword evidence="3" id="KW-0227">DNA damage</keyword>
<dbReference type="InterPro" id="IPR006164">
    <property type="entry name" value="DNA_bd_Ku70/Ku80"/>
</dbReference>
<keyword evidence="1 3" id="KW-0238">DNA-binding</keyword>
<dbReference type="PIRSF" id="PIRSF006493">
    <property type="entry name" value="Prok_Ku"/>
    <property type="match status" value="1"/>
</dbReference>
<dbReference type="PATRIC" id="fig|1036673.3.peg.5182"/>
<dbReference type="FunFam" id="2.40.290.10:FF:000004">
    <property type="entry name" value="Non-homologous end joining protein Ku"/>
    <property type="match status" value="1"/>
</dbReference>
<dbReference type="HAMAP" id="MF_01875">
    <property type="entry name" value="Prokaryotic_Ku"/>
    <property type="match status" value="1"/>
</dbReference>
<comment type="subunit">
    <text evidence="3">Homodimer. Interacts with LigD.</text>
</comment>
<dbReference type="Pfam" id="PF02735">
    <property type="entry name" value="Ku"/>
    <property type="match status" value="1"/>
</dbReference>
<feature type="compositionally biased region" description="Basic residues" evidence="4">
    <location>
        <begin position="275"/>
        <end position="289"/>
    </location>
</feature>
<sequence length="289" mass="32842">MQTLWKGAVSFGLVNVPVKMYTATQENDIPMRMLHKEHKVPIHYSRTCPQCAAEVKWSDIVKGYEYEPGKYVTFEKEELEELASETSREIRILDFVDLEEIDPIYFQKTYYLAPEETGTHAYGLLVEALKSTEKIGIANIALRGKGSLAALRVIGDVLSLVTLYYEEEIREKEEIPNFPEPAKVDKRELEMAKSLIEQLSAPFDPGKYEDEYRERLLQAIEQKVEGREITTAPEEKEKKVVNLMEALQASLNEMKAAQSTDRGTQRAPASGQGKPKTRRAKPRSKRTGA</sequence>
<gene>
    <name evidence="3" type="primary">ku</name>
    <name evidence="6" type="ordered locus">KNP414_05587</name>
</gene>
<dbReference type="NCBIfam" id="TIGR02772">
    <property type="entry name" value="Ku_bact"/>
    <property type="match status" value="1"/>
</dbReference>
<comment type="function">
    <text evidence="3">With LigD forms a non-homologous end joining (NHEJ) DNA repair enzyme, which repairs dsDNA breaks with reduced fidelity. Binds linear dsDNA with 5'- and 3'- overhangs but not closed circular dsDNA nor ssDNA. Recruits and stimulates the ligase activity of LigD.</text>
</comment>
<name>F8FLI4_PAEMK</name>
<dbReference type="KEGG" id="pms:KNP414_05587"/>
<dbReference type="Gene3D" id="2.40.290.10">
    <property type="match status" value="1"/>
</dbReference>
<dbReference type="RefSeq" id="WP_013919264.1">
    <property type="nucleotide sequence ID" value="NC_015690.1"/>
</dbReference>
<organism evidence="6 7">
    <name type="scientific">Paenibacillus mucilaginosus (strain KNP414)</name>
    <dbReference type="NCBI Taxonomy" id="1036673"/>
    <lineage>
        <taxon>Bacteria</taxon>
        <taxon>Bacillati</taxon>
        <taxon>Bacillota</taxon>
        <taxon>Bacilli</taxon>
        <taxon>Bacillales</taxon>
        <taxon>Paenibacillaceae</taxon>
        <taxon>Paenibacillus</taxon>
    </lineage>
</organism>
<dbReference type="CDD" id="cd00789">
    <property type="entry name" value="KU_like"/>
    <property type="match status" value="1"/>
</dbReference>
<dbReference type="GO" id="GO:0003690">
    <property type="term" value="F:double-stranded DNA binding"/>
    <property type="evidence" value="ECO:0007669"/>
    <property type="project" value="UniProtKB-UniRule"/>
</dbReference>
<dbReference type="PANTHER" id="PTHR41251:SF1">
    <property type="entry name" value="NON-HOMOLOGOUS END JOINING PROTEIN KU"/>
    <property type="match status" value="1"/>
</dbReference>
<dbReference type="Proteomes" id="UP000006620">
    <property type="component" value="Chromosome"/>
</dbReference>
<dbReference type="InterPro" id="IPR009187">
    <property type="entry name" value="Prok_Ku"/>
</dbReference>
<dbReference type="AlphaFoldDB" id="F8FLI4"/>
<dbReference type="EMBL" id="CP002869">
    <property type="protein sequence ID" value="AEI44111.1"/>
    <property type="molecule type" value="Genomic_DNA"/>
</dbReference>
<evidence type="ECO:0000313" key="6">
    <source>
        <dbReference type="EMBL" id="AEI44111.1"/>
    </source>
</evidence>
<evidence type="ECO:0000256" key="1">
    <source>
        <dbReference type="ARBA" id="ARBA00023125"/>
    </source>
</evidence>
<evidence type="ECO:0000313" key="7">
    <source>
        <dbReference type="Proteomes" id="UP000006620"/>
    </source>
</evidence>
<evidence type="ECO:0000256" key="3">
    <source>
        <dbReference type="HAMAP-Rule" id="MF_01875"/>
    </source>
</evidence>
<evidence type="ECO:0000256" key="4">
    <source>
        <dbReference type="SAM" id="MobiDB-lite"/>
    </source>
</evidence>
<dbReference type="PANTHER" id="PTHR41251">
    <property type="entry name" value="NON-HOMOLOGOUS END JOINING PROTEIN KU"/>
    <property type="match status" value="1"/>
</dbReference>